<dbReference type="InterPro" id="IPR025403">
    <property type="entry name" value="TgpA-like_C"/>
</dbReference>
<feature type="transmembrane region" description="Helical" evidence="1">
    <location>
        <begin position="67"/>
        <end position="90"/>
    </location>
</feature>
<feature type="domain" description="Protein-glutamine gamma-glutamyltransferase-like C-terminal" evidence="2">
    <location>
        <begin position="137"/>
        <end position="206"/>
    </location>
</feature>
<keyword evidence="4" id="KW-1185">Reference proteome</keyword>
<gene>
    <name evidence="3" type="ORF">F0U44_11430</name>
</gene>
<dbReference type="EMBL" id="VUJV01000003">
    <property type="protein sequence ID" value="KAA1419066.1"/>
    <property type="molecule type" value="Genomic_DNA"/>
</dbReference>
<protein>
    <submittedName>
        <fullName evidence="3">DUF4129 domain-containing protein</fullName>
    </submittedName>
</protein>
<organism evidence="3 4">
    <name type="scientific">Nocardioides humilatus</name>
    <dbReference type="NCBI Taxonomy" id="2607660"/>
    <lineage>
        <taxon>Bacteria</taxon>
        <taxon>Bacillati</taxon>
        <taxon>Actinomycetota</taxon>
        <taxon>Actinomycetes</taxon>
        <taxon>Propionibacteriales</taxon>
        <taxon>Nocardioidaceae</taxon>
        <taxon>Nocardioides</taxon>
    </lineage>
</organism>
<sequence>MTPLVSLLGMAAVRLSDPPLDPSGGEARSWLRKELAKPEYNETNPIERIIDWVSRLFDDGTGAAADFPVIGTFAAILVVLLLVVGVGMLASRARRTAQARAGREPALGDESVTAAQLRARAEAALAEGRFDDALVDAYRALAVQQVERGRVDDLPQATAHELAAALGREFPAQRHLVDRSADLFDAVLYGDHPATREQAIDVLALDDELSGRRERAR</sequence>
<keyword evidence="1" id="KW-1133">Transmembrane helix</keyword>
<evidence type="ECO:0000313" key="3">
    <source>
        <dbReference type="EMBL" id="KAA1419066.1"/>
    </source>
</evidence>
<comment type="caution">
    <text evidence="3">The sequence shown here is derived from an EMBL/GenBank/DDBJ whole genome shotgun (WGS) entry which is preliminary data.</text>
</comment>
<dbReference type="AlphaFoldDB" id="A0A5B1LF32"/>
<evidence type="ECO:0000259" key="2">
    <source>
        <dbReference type="Pfam" id="PF13559"/>
    </source>
</evidence>
<accession>A0A5B1LF32</accession>
<name>A0A5B1LF32_9ACTN</name>
<dbReference type="Proteomes" id="UP000325003">
    <property type="component" value="Unassembled WGS sequence"/>
</dbReference>
<dbReference type="Pfam" id="PF13559">
    <property type="entry name" value="DUF4129"/>
    <property type="match status" value="1"/>
</dbReference>
<evidence type="ECO:0000256" key="1">
    <source>
        <dbReference type="SAM" id="Phobius"/>
    </source>
</evidence>
<dbReference type="RefSeq" id="WP_149728401.1">
    <property type="nucleotide sequence ID" value="NZ_VUJV01000003.1"/>
</dbReference>
<keyword evidence="1" id="KW-0472">Membrane</keyword>
<reference evidence="3 4" key="2">
    <citation type="submission" date="2019-09" db="EMBL/GenBank/DDBJ databases">
        <authorList>
            <person name="Jin C."/>
        </authorList>
    </citation>
    <scope>NUCLEOTIDE SEQUENCE [LARGE SCALE GENOMIC DNA]</scope>
    <source>
        <strain evidence="3 4">BN130099</strain>
    </source>
</reference>
<proteinExistence type="predicted"/>
<evidence type="ECO:0000313" key="4">
    <source>
        <dbReference type="Proteomes" id="UP000325003"/>
    </source>
</evidence>
<reference evidence="3 4" key="1">
    <citation type="submission" date="2019-09" db="EMBL/GenBank/DDBJ databases">
        <title>Nocardioides panacisoli sp. nov., isolated from the soil of a ginseng field.</title>
        <authorList>
            <person name="Cho C."/>
        </authorList>
    </citation>
    <scope>NUCLEOTIDE SEQUENCE [LARGE SCALE GENOMIC DNA]</scope>
    <source>
        <strain evidence="3 4">BN130099</strain>
    </source>
</reference>
<keyword evidence="1" id="KW-0812">Transmembrane</keyword>